<protein>
    <recommendedName>
        <fullName evidence="4">Phosphoribosyl-AMP cyclohydrolase</fullName>
    </recommendedName>
</protein>
<dbReference type="Gene3D" id="3.10.450.50">
    <property type="match status" value="1"/>
</dbReference>
<dbReference type="KEGG" id="pmai:CF386_00985"/>
<evidence type="ECO:0000256" key="1">
    <source>
        <dbReference type="SAM" id="SignalP"/>
    </source>
</evidence>
<keyword evidence="1" id="KW-0732">Signal</keyword>
<organism evidence="2 3">
    <name type="scientific">Paraphotobacterium marinum</name>
    <dbReference type="NCBI Taxonomy" id="1755811"/>
    <lineage>
        <taxon>Bacteria</taxon>
        <taxon>Pseudomonadati</taxon>
        <taxon>Pseudomonadota</taxon>
        <taxon>Gammaproteobacteria</taxon>
        <taxon>Vibrionales</taxon>
        <taxon>Vibrionaceae</taxon>
        <taxon>Paraphotobacterium</taxon>
    </lineage>
</organism>
<reference evidence="2 3" key="1">
    <citation type="journal article" date="2016" name="Int. J. Syst. Evol. Microbiol.">
        <title>Paraphotobacterium marinum gen. nov., sp. nov., a member of the family Vibrionaceae, isolated from surface seawater.</title>
        <authorList>
            <person name="Huang Z."/>
            <person name="Dong C."/>
            <person name="Shao Z."/>
        </authorList>
    </citation>
    <scope>NUCLEOTIDE SEQUENCE [LARGE SCALE GENOMIC DNA]</scope>
    <source>
        <strain evidence="2 3">NSCS20N07D</strain>
    </source>
</reference>
<feature type="chain" id="PRO_5012217176" description="Phosphoribosyl-AMP cyclohydrolase" evidence="1">
    <location>
        <begin position="23"/>
        <end position="183"/>
    </location>
</feature>
<proteinExistence type="predicted"/>
<gene>
    <name evidence="2" type="ORF">CF386_00985</name>
</gene>
<dbReference type="RefSeq" id="WP_089072669.1">
    <property type="nucleotide sequence ID" value="NZ_CBCSAM010000007.1"/>
</dbReference>
<evidence type="ECO:0008006" key="4">
    <source>
        <dbReference type="Google" id="ProtNLM"/>
    </source>
</evidence>
<dbReference type="PIRSF" id="PIRSF028288">
    <property type="entry name" value="UCP028288"/>
    <property type="match status" value="1"/>
</dbReference>
<dbReference type="AlphaFoldDB" id="A0A220VBP7"/>
<dbReference type="Proteomes" id="UP000242175">
    <property type="component" value="Chromosome large"/>
</dbReference>
<keyword evidence="3" id="KW-1185">Reference proteome</keyword>
<sequence>MFKFYNVIFTLLMLCVSFKALSESNKSNKITLNQIESIQNEWAKGLINIGAEYEKKGDYRQLALNLINQLYAFNYGNNIVLFKPTKASTHPFRRTKESALSYFVGGNDSFDEDKGFALAPWKDIKFTNDQIFFHNDLAIVMGHYVFTDTKGNSAKVEYTFGYIQTQKDGLKIILQHSSLPYSE</sequence>
<dbReference type="InterPro" id="IPR016878">
    <property type="entry name" value="MICAH-like"/>
</dbReference>
<evidence type="ECO:0000313" key="2">
    <source>
        <dbReference type="EMBL" id="ASK77759.1"/>
    </source>
</evidence>
<dbReference type="OrthoDB" id="9807600at2"/>
<name>A0A220VBP7_9GAMM</name>
<feature type="signal peptide" evidence="1">
    <location>
        <begin position="1"/>
        <end position="22"/>
    </location>
</feature>
<accession>A0A220VBP7</accession>
<dbReference type="EMBL" id="CP022355">
    <property type="protein sequence ID" value="ASK77759.1"/>
    <property type="molecule type" value="Genomic_DNA"/>
</dbReference>
<evidence type="ECO:0000313" key="3">
    <source>
        <dbReference type="Proteomes" id="UP000242175"/>
    </source>
</evidence>